<keyword evidence="3" id="KW-1185">Reference proteome</keyword>
<proteinExistence type="predicted"/>
<dbReference type="STRING" id="31246.A0A183PZI3"/>
<dbReference type="EMBL" id="UZAL01042964">
    <property type="protein sequence ID" value="VDP80691.1"/>
    <property type="molecule type" value="Genomic_DNA"/>
</dbReference>
<dbReference type="InterPro" id="IPR001024">
    <property type="entry name" value="PLAT/LH2_dom"/>
</dbReference>
<sequence length="151" mass="17365">IPWEISVKTSPIANNYVTAAVSVIIFGSKDKTTKIHLNRSNLEVSSEWTKVPKNEMVEMFKPNVESKFRIYIKDIGIPCKLRVAHDNKGSNPNWHLQEILLTNLRTHEQYEFYCNRWLSTREDDGSILREIPAKGPGITNPLPREFCALIL</sequence>
<dbReference type="SUPFAM" id="SSF49723">
    <property type="entry name" value="Lipase/lipooxygenase domain (PLAT/LH2 domain)"/>
    <property type="match status" value="1"/>
</dbReference>
<dbReference type="InterPro" id="IPR052970">
    <property type="entry name" value="Inner_ear_hair_cell_LOXHD"/>
</dbReference>
<dbReference type="InterPro" id="IPR036392">
    <property type="entry name" value="PLAT/LH2_dom_sf"/>
</dbReference>
<evidence type="ECO:0000313" key="3">
    <source>
        <dbReference type="Proteomes" id="UP000269396"/>
    </source>
</evidence>
<dbReference type="Gene3D" id="2.60.60.20">
    <property type="entry name" value="PLAT/LH2 domain"/>
    <property type="match status" value="1"/>
</dbReference>
<dbReference type="Proteomes" id="UP000269396">
    <property type="component" value="Unassembled WGS sequence"/>
</dbReference>
<comment type="caution">
    <text evidence="1">Lacks conserved residue(s) required for the propagation of feature annotation.</text>
</comment>
<dbReference type="SMART" id="SM00308">
    <property type="entry name" value="LH2"/>
    <property type="match status" value="1"/>
</dbReference>
<reference evidence="2 3" key="1">
    <citation type="submission" date="2018-11" db="EMBL/GenBank/DDBJ databases">
        <authorList>
            <consortium name="Pathogen Informatics"/>
        </authorList>
    </citation>
    <scope>NUCLEOTIDE SEQUENCE [LARGE SCALE GENOMIC DNA]</scope>
    <source>
        <strain>Denwood</strain>
        <strain evidence="3">Zambia</strain>
    </source>
</reference>
<dbReference type="PROSITE" id="PS50095">
    <property type="entry name" value="PLAT"/>
    <property type="match status" value="1"/>
</dbReference>
<dbReference type="Pfam" id="PF01477">
    <property type="entry name" value="PLAT"/>
    <property type="match status" value="1"/>
</dbReference>
<dbReference type="PANTHER" id="PTHR45901">
    <property type="entry name" value="PROTEIN CBG12474"/>
    <property type="match status" value="1"/>
</dbReference>
<evidence type="ECO:0000256" key="1">
    <source>
        <dbReference type="PROSITE-ProRule" id="PRU00152"/>
    </source>
</evidence>
<evidence type="ECO:0000313" key="2">
    <source>
        <dbReference type="EMBL" id="VDP80691.1"/>
    </source>
</evidence>
<accession>A0A183PZI3</accession>
<dbReference type="AlphaFoldDB" id="A0A183PZI3"/>
<organism evidence="2 3">
    <name type="scientific">Schistosoma mattheei</name>
    <dbReference type="NCBI Taxonomy" id="31246"/>
    <lineage>
        <taxon>Eukaryota</taxon>
        <taxon>Metazoa</taxon>
        <taxon>Spiralia</taxon>
        <taxon>Lophotrochozoa</taxon>
        <taxon>Platyhelminthes</taxon>
        <taxon>Trematoda</taxon>
        <taxon>Digenea</taxon>
        <taxon>Strigeidida</taxon>
        <taxon>Schistosomatoidea</taxon>
        <taxon>Schistosomatidae</taxon>
        <taxon>Schistosoma</taxon>
    </lineage>
</organism>
<protein>
    <submittedName>
        <fullName evidence="2">Uncharacterized protein</fullName>
    </submittedName>
</protein>
<gene>
    <name evidence="2" type="ORF">SMTD_LOCUS19769</name>
</gene>
<name>A0A183PZI3_9TREM</name>
<feature type="non-terminal residue" evidence="2">
    <location>
        <position position="1"/>
    </location>
</feature>
<dbReference type="PANTHER" id="PTHR45901:SF7">
    <property type="entry name" value="OXYGEN-REGULATED PROTEIN 1"/>
    <property type="match status" value="1"/>
</dbReference>